<feature type="compositionally biased region" description="Pro residues" evidence="5">
    <location>
        <begin position="117"/>
        <end position="130"/>
    </location>
</feature>
<evidence type="ECO:0000256" key="3">
    <source>
        <dbReference type="ARBA" id="ARBA00022946"/>
    </source>
</evidence>
<evidence type="ECO:0000256" key="5">
    <source>
        <dbReference type="SAM" id="MobiDB-lite"/>
    </source>
</evidence>
<evidence type="ECO:0000256" key="1">
    <source>
        <dbReference type="ARBA" id="ARBA00004173"/>
    </source>
</evidence>
<dbReference type="InterPro" id="IPR010591">
    <property type="entry name" value="ATP11"/>
</dbReference>
<dbReference type="GO" id="GO:0005739">
    <property type="term" value="C:mitochondrion"/>
    <property type="evidence" value="ECO:0007669"/>
    <property type="project" value="UniProtKB-SubCell"/>
</dbReference>
<dbReference type="AlphaFoldDB" id="A0A6A5TEX7"/>
<dbReference type="OrthoDB" id="16535at2759"/>
<accession>A0A6A5TEX7</accession>
<feature type="compositionally biased region" description="Basic and acidic residues" evidence="5">
    <location>
        <begin position="432"/>
        <end position="445"/>
    </location>
</feature>
<comment type="subcellular location">
    <subcellularLocation>
        <location evidence="1">Mitochondrion</location>
    </subcellularLocation>
</comment>
<reference evidence="6" key="1">
    <citation type="journal article" date="2020" name="Stud. Mycol.">
        <title>101 Dothideomycetes genomes: a test case for predicting lifestyles and emergence of pathogens.</title>
        <authorList>
            <person name="Haridas S."/>
            <person name="Albert R."/>
            <person name="Binder M."/>
            <person name="Bloem J."/>
            <person name="Labutti K."/>
            <person name="Salamov A."/>
            <person name="Andreopoulos B."/>
            <person name="Baker S."/>
            <person name="Barry K."/>
            <person name="Bills G."/>
            <person name="Bluhm B."/>
            <person name="Cannon C."/>
            <person name="Castanera R."/>
            <person name="Culley D."/>
            <person name="Daum C."/>
            <person name="Ezra D."/>
            <person name="Gonzalez J."/>
            <person name="Henrissat B."/>
            <person name="Kuo A."/>
            <person name="Liang C."/>
            <person name="Lipzen A."/>
            <person name="Lutzoni F."/>
            <person name="Magnuson J."/>
            <person name="Mondo S."/>
            <person name="Nolan M."/>
            <person name="Ohm R."/>
            <person name="Pangilinan J."/>
            <person name="Park H.-J."/>
            <person name="Ramirez L."/>
            <person name="Alfaro M."/>
            <person name="Sun H."/>
            <person name="Tritt A."/>
            <person name="Yoshinaga Y."/>
            <person name="Zwiers L.-H."/>
            <person name="Turgeon B."/>
            <person name="Goodwin S."/>
            <person name="Spatafora J."/>
            <person name="Crous P."/>
            <person name="Grigoriev I."/>
        </authorList>
    </citation>
    <scope>NUCLEOTIDE SEQUENCE</scope>
    <source>
        <strain evidence="6">CBS 675.92</strain>
    </source>
</reference>
<dbReference type="Pfam" id="PF06644">
    <property type="entry name" value="ATP11"/>
    <property type="match status" value="1"/>
</dbReference>
<evidence type="ECO:0000256" key="4">
    <source>
        <dbReference type="ARBA" id="ARBA00023128"/>
    </source>
</evidence>
<evidence type="ECO:0000256" key="2">
    <source>
        <dbReference type="ARBA" id="ARBA00009116"/>
    </source>
</evidence>
<organism evidence="6 7">
    <name type="scientific">Byssothecium circinans</name>
    <dbReference type="NCBI Taxonomy" id="147558"/>
    <lineage>
        <taxon>Eukaryota</taxon>
        <taxon>Fungi</taxon>
        <taxon>Dikarya</taxon>
        <taxon>Ascomycota</taxon>
        <taxon>Pezizomycotina</taxon>
        <taxon>Dothideomycetes</taxon>
        <taxon>Pleosporomycetidae</taxon>
        <taxon>Pleosporales</taxon>
        <taxon>Massarineae</taxon>
        <taxon>Massarinaceae</taxon>
        <taxon>Byssothecium</taxon>
    </lineage>
</organism>
<keyword evidence="4" id="KW-0496">Mitochondrion</keyword>
<feature type="compositionally biased region" description="Pro residues" evidence="5">
    <location>
        <begin position="92"/>
        <end position="103"/>
    </location>
</feature>
<keyword evidence="7" id="KW-1185">Reference proteome</keyword>
<gene>
    <name evidence="6" type="ORF">CC80DRAFT_509446</name>
</gene>
<dbReference type="PANTHER" id="PTHR13126:SF0">
    <property type="entry name" value="ATP SYNTHASE MITOCHONDRIAL F1 COMPLEX ASSEMBLY FACTOR 1"/>
    <property type="match status" value="1"/>
</dbReference>
<keyword evidence="3" id="KW-0809">Transit peptide</keyword>
<proteinExistence type="inferred from homology"/>
<comment type="similarity">
    <text evidence="2">Belongs to the ATP11 family.</text>
</comment>
<feature type="region of interest" description="Disordered" evidence="5">
    <location>
        <begin position="432"/>
        <end position="453"/>
    </location>
</feature>
<dbReference type="PANTHER" id="PTHR13126">
    <property type="entry name" value="CHAPERONE ATP11"/>
    <property type="match status" value="1"/>
</dbReference>
<dbReference type="GO" id="GO:0033615">
    <property type="term" value="P:mitochondrial proton-transporting ATP synthase complex assembly"/>
    <property type="evidence" value="ECO:0007669"/>
    <property type="project" value="TreeGrafter"/>
</dbReference>
<evidence type="ECO:0000313" key="6">
    <source>
        <dbReference type="EMBL" id="KAF1950664.1"/>
    </source>
</evidence>
<feature type="compositionally biased region" description="Low complexity" evidence="5">
    <location>
        <begin position="104"/>
        <end position="116"/>
    </location>
</feature>
<evidence type="ECO:0000313" key="7">
    <source>
        <dbReference type="Proteomes" id="UP000800035"/>
    </source>
</evidence>
<feature type="region of interest" description="Disordered" evidence="5">
    <location>
        <begin position="85"/>
        <end position="145"/>
    </location>
</feature>
<name>A0A6A5TEX7_9PLEO</name>
<dbReference type="EMBL" id="ML977023">
    <property type="protein sequence ID" value="KAF1950664.1"/>
    <property type="molecule type" value="Genomic_DNA"/>
</dbReference>
<dbReference type="Proteomes" id="UP000800035">
    <property type="component" value="Unassembled WGS sequence"/>
</dbReference>
<protein>
    <submittedName>
        <fullName evidence="6">ATP11-domain-containing protein</fullName>
    </submittedName>
</protein>
<sequence length="453" mass="50771">MAAYRAPTIRSLLRQPLSNPRTYQRRWARVLDVRYLATHNSDERILAKYKEQLELKAKEKGLKGISELKEAYKENIERMRKEAAVPGATAPLTPPPTPSPSPSPTSSASQTQSPSSPKSPWPSPPPPPSPQSSANASKPPPGVKTLNSFLNLDKIRTLPNKEVTALWRLRHVANPQSLHFDLPASTFTSLLFAAKRHPSFVLPLPREVAVETEVSQSPATHQAAELHYLQFTNPHPNTTTLLFTTLAEFKLRGEFASPHTTITFHSELAESHGLVLGQGTVVENRGVSVDEARWLVMCMQKFYVVGDEGRARGELLEMFTRGDGGFKVERLLEEAEKIVFLSLSNPVHLTGINDDDHHHIKSNNKVQIMVPTNLKTLHSQDKHRASELDLLVALESRETLCVWKKKGGGGRLYLYSKWRLRREMTAFVKRAEQSHDSCESSEHRPSSNGYTLR</sequence>